<sequence>MTAICPAGPPKDSAATRAQTRTASPKRTSGISIVTGPDIGILSKIRERLAAMRIEGPVLKENVS</sequence>
<evidence type="ECO:0000313" key="3">
    <source>
        <dbReference type="Proteomes" id="UP000602745"/>
    </source>
</evidence>
<evidence type="ECO:0000256" key="1">
    <source>
        <dbReference type="SAM" id="MobiDB-lite"/>
    </source>
</evidence>
<organism evidence="2 3">
    <name type="scientific">Agaricicola taiwanensis</name>
    <dbReference type="NCBI Taxonomy" id="591372"/>
    <lineage>
        <taxon>Bacteria</taxon>
        <taxon>Pseudomonadati</taxon>
        <taxon>Pseudomonadota</taxon>
        <taxon>Alphaproteobacteria</taxon>
        <taxon>Rhodobacterales</taxon>
        <taxon>Paracoccaceae</taxon>
        <taxon>Agaricicola</taxon>
    </lineage>
</organism>
<dbReference type="AlphaFoldDB" id="A0A8J2VNQ2"/>
<name>A0A8J2VNQ2_9RHOB</name>
<comment type="caution">
    <text evidence="2">The sequence shown here is derived from an EMBL/GenBank/DDBJ whole genome shotgun (WGS) entry which is preliminary data.</text>
</comment>
<reference evidence="2" key="2">
    <citation type="submission" date="2020-09" db="EMBL/GenBank/DDBJ databases">
        <authorList>
            <person name="Sun Q."/>
            <person name="Sedlacek I."/>
        </authorList>
    </citation>
    <scope>NUCLEOTIDE SEQUENCE</scope>
    <source>
        <strain evidence="2">CCM 7684</strain>
    </source>
</reference>
<keyword evidence="3" id="KW-1185">Reference proteome</keyword>
<dbReference type="EMBL" id="BMCP01000002">
    <property type="protein sequence ID" value="GGE40463.1"/>
    <property type="molecule type" value="Genomic_DNA"/>
</dbReference>
<proteinExistence type="predicted"/>
<evidence type="ECO:0000313" key="2">
    <source>
        <dbReference type="EMBL" id="GGE40463.1"/>
    </source>
</evidence>
<protein>
    <submittedName>
        <fullName evidence="2">Uncharacterized protein</fullName>
    </submittedName>
</protein>
<accession>A0A8J2VNQ2</accession>
<gene>
    <name evidence="2" type="ORF">GCM10007276_17230</name>
</gene>
<dbReference type="Proteomes" id="UP000602745">
    <property type="component" value="Unassembled WGS sequence"/>
</dbReference>
<feature type="region of interest" description="Disordered" evidence="1">
    <location>
        <begin position="1"/>
        <end position="31"/>
    </location>
</feature>
<reference evidence="2" key="1">
    <citation type="journal article" date="2014" name="Int. J. Syst. Evol. Microbiol.">
        <title>Complete genome sequence of Corynebacterium casei LMG S-19264T (=DSM 44701T), isolated from a smear-ripened cheese.</title>
        <authorList>
            <consortium name="US DOE Joint Genome Institute (JGI-PGF)"/>
            <person name="Walter F."/>
            <person name="Albersmeier A."/>
            <person name="Kalinowski J."/>
            <person name="Ruckert C."/>
        </authorList>
    </citation>
    <scope>NUCLEOTIDE SEQUENCE</scope>
    <source>
        <strain evidence="2">CCM 7684</strain>
    </source>
</reference>